<reference evidence="6 8" key="2">
    <citation type="submission" date="2019-08" db="EMBL/GenBank/DDBJ databases">
        <title>Complete genome sequences of Francisella adeliensis (FSC1325 and FSC1326).</title>
        <authorList>
            <person name="Ohrman C."/>
            <person name="Uneklint I."/>
            <person name="Vallesi A."/>
            <person name="Karlsson L."/>
            <person name="Sjodin A."/>
        </authorList>
    </citation>
    <scope>NUCLEOTIDE SEQUENCE [LARGE SCALE GENOMIC DNA]</scope>
    <source>
        <strain evidence="6 8">FSC1325</strain>
    </source>
</reference>
<dbReference type="OrthoDB" id="9809878at2"/>
<dbReference type="CDD" id="cd04496">
    <property type="entry name" value="SSB_OBF"/>
    <property type="match status" value="1"/>
</dbReference>
<dbReference type="Proteomes" id="UP000251120">
    <property type="component" value="Chromosome"/>
</dbReference>
<dbReference type="InterPro" id="IPR000424">
    <property type="entry name" value="Primosome_PriB/ssb"/>
</dbReference>
<dbReference type="PIRSF" id="PIRSF002070">
    <property type="entry name" value="SSB"/>
    <property type="match status" value="1"/>
</dbReference>
<organism evidence="5 7">
    <name type="scientific">Francisella adeliensis</name>
    <dbReference type="NCBI Taxonomy" id="2007306"/>
    <lineage>
        <taxon>Bacteria</taxon>
        <taxon>Pseudomonadati</taxon>
        <taxon>Pseudomonadota</taxon>
        <taxon>Gammaproteobacteria</taxon>
        <taxon>Thiotrichales</taxon>
        <taxon>Francisellaceae</taxon>
        <taxon>Francisella</taxon>
    </lineage>
</organism>
<gene>
    <name evidence="5" type="ORF">CDH04_00945</name>
    <name evidence="6" type="ORF">FZC43_00945</name>
</gene>
<reference evidence="5 7" key="1">
    <citation type="submission" date="2017-06" db="EMBL/GenBank/DDBJ databases">
        <title>Complete genome of Francisella adeliensis.</title>
        <authorList>
            <person name="Vallesi A."/>
            <person name="Sjodin A."/>
        </authorList>
    </citation>
    <scope>NUCLEOTIDE SEQUENCE [LARGE SCALE GENOMIC DNA]</scope>
    <source>
        <strain evidence="5 7">FDC440</strain>
    </source>
</reference>
<name>A0A2Z4XWS7_9GAMM</name>
<evidence type="ECO:0000313" key="8">
    <source>
        <dbReference type="Proteomes" id="UP000681131"/>
    </source>
</evidence>
<dbReference type="InterPro" id="IPR011344">
    <property type="entry name" value="ssDNA-bd"/>
</dbReference>
<evidence type="ECO:0000256" key="1">
    <source>
        <dbReference type="ARBA" id="ARBA00023125"/>
    </source>
</evidence>
<feature type="compositionally biased region" description="Low complexity" evidence="4">
    <location>
        <begin position="111"/>
        <end position="141"/>
    </location>
</feature>
<comment type="function">
    <text evidence="2">Plays an important role in DNA replication, recombination and repair. Binds to ssDNA and to an array of partner proteins to recruit them to their sites of action during DNA metabolism.</text>
</comment>
<sequence length="161" mass="17831">MAKGTVNKVTILGRLGNDPEVRTTQNGTTVATLSIATNDGYGDNLTTEWHRVVVFGKGAEAIQKYTRKGSQLFIEGRLRTSKYQDKNGNTQYSTDIIASSFEFIGGGSQGGDSNYQNNNSNYSNNNQQSNNNNFNKQPQQQNKMPDFAEINSNNFDDDIPF</sequence>
<keyword evidence="2" id="KW-0235">DNA replication</keyword>
<dbReference type="EMBL" id="CP043424">
    <property type="protein sequence ID" value="QIW11296.1"/>
    <property type="molecule type" value="Genomic_DNA"/>
</dbReference>
<evidence type="ECO:0000313" key="5">
    <source>
        <dbReference type="EMBL" id="AXA33068.1"/>
    </source>
</evidence>
<evidence type="ECO:0000256" key="3">
    <source>
        <dbReference type="PIRNR" id="PIRNR002070"/>
    </source>
</evidence>
<dbReference type="Gene3D" id="2.40.50.140">
    <property type="entry name" value="Nucleic acid-binding proteins"/>
    <property type="match status" value="1"/>
</dbReference>
<dbReference type="GO" id="GO:0006281">
    <property type="term" value="P:DNA repair"/>
    <property type="evidence" value="ECO:0007669"/>
    <property type="project" value="UniProtKB-UniRule"/>
</dbReference>
<feature type="region of interest" description="Disordered" evidence="4">
    <location>
        <begin position="108"/>
        <end position="141"/>
    </location>
</feature>
<dbReference type="AlphaFoldDB" id="A0A2Z4XWS7"/>
<keyword evidence="8" id="KW-1185">Reference proteome</keyword>
<dbReference type="PANTHER" id="PTHR10302">
    <property type="entry name" value="SINGLE-STRANDED DNA-BINDING PROTEIN"/>
    <property type="match status" value="1"/>
</dbReference>
<dbReference type="GO" id="GO:0006310">
    <property type="term" value="P:DNA recombination"/>
    <property type="evidence" value="ECO:0007669"/>
    <property type="project" value="UniProtKB-UniRule"/>
</dbReference>
<dbReference type="KEGG" id="fad:CDH04_00945"/>
<dbReference type="SUPFAM" id="SSF50249">
    <property type="entry name" value="Nucleic acid-binding proteins"/>
    <property type="match status" value="1"/>
</dbReference>
<keyword evidence="2" id="KW-0234">DNA repair</keyword>
<evidence type="ECO:0000313" key="7">
    <source>
        <dbReference type="Proteomes" id="UP000251120"/>
    </source>
</evidence>
<feature type="short sequence motif" description="Important for interaction with partner proteins" evidence="2">
    <location>
        <begin position="156"/>
        <end position="161"/>
    </location>
</feature>
<dbReference type="InterPro" id="IPR012340">
    <property type="entry name" value="NA-bd_OB-fold"/>
</dbReference>
<keyword evidence="2" id="KW-0227">DNA damage</keyword>
<dbReference type="GO" id="GO:0006260">
    <property type="term" value="P:DNA replication"/>
    <property type="evidence" value="ECO:0007669"/>
    <property type="project" value="UniProtKB-UniRule"/>
</dbReference>
<proteinExistence type="inferred from homology"/>
<dbReference type="EMBL" id="CP021781">
    <property type="protein sequence ID" value="AXA33068.1"/>
    <property type="molecule type" value="Genomic_DNA"/>
</dbReference>
<evidence type="ECO:0000256" key="4">
    <source>
        <dbReference type="SAM" id="MobiDB-lite"/>
    </source>
</evidence>
<dbReference type="Proteomes" id="UP000681131">
    <property type="component" value="Chromosome"/>
</dbReference>
<feature type="DNA-binding region" evidence="2">
    <location>
        <begin position="49"/>
        <end position="55"/>
    </location>
</feature>
<dbReference type="NCBIfam" id="TIGR00621">
    <property type="entry name" value="ssb"/>
    <property type="match status" value="1"/>
</dbReference>
<keyword evidence="2" id="KW-0233">DNA recombination</keyword>
<dbReference type="HAMAP" id="MF_00984">
    <property type="entry name" value="SSB"/>
    <property type="match status" value="1"/>
</dbReference>
<protein>
    <recommendedName>
        <fullName evidence="2 3">Single-stranded DNA-binding protein</fullName>
        <shortName evidence="2">SSB</shortName>
    </recommendedName>
</protein>
<dbReference type="PANTHER" id="PTHR10302:SF0">
    <property type="entry name" value="SINGLE-STRANDED DNA-BINDING PROTEIN, MITOCHONDRIAL"/>
    <property type="match status" value="1"/>
</dbReference>
<dbReference type="GO" id="GO:0009295">
    <property type="term" value="C:nucleoid"/>
    <property type="evidence" value="ECO:0007669"/>
    <property type="project" value="TreeGrafter"/>
</dbReference>
<evidence type="ECO:0000256" key="2">
    <source>
        <dbReference type="HAMAP-Rule" id="MF_00984"/>
    </source>
</evidence>
<comment type="subunit">
    <text evidence="2">Homotetramer.</text>
</comment>
<dbReference type="PROSITE" id="PS50935">
    <property type="entry name" value="SSB"/>
    <property type="match status" value="1"/>
</dbReference>
<dbReference type="Pfam" id="PF00436">
    <property type="entry name" value="SSB"/>
    <property type="match status" value="1"/>
</dbReference>
<accession>A0A2Z4XWS7</accession>
<keyword evidence="1 2" id="KW-0238">DNA-binding</keyword>
<dbReference type="RefSeq" id="WP_112869243.1">
    <property type="nucleotide sequence ID" value="NZ_CP021781.1"/>
</dbReference>
<dbReference type="GO" id="GO:0003697">
    <property type="term" value="F:single-stranded DNA binding"/>
    <property type="evidence" value="ECO:0007669"/>
    <property type="project" value="UniProtKB-UniRule"/>
</dbReference>
<evidence type="ECO:0000313" key="6">
    <source>
        <dbReference type="EMBL" id="QIW11296.1"/>
    </source>
</evidence>